<gene>
    <name evidence="1" type="ORF">H5P30_02085</name>
</gene>
<dbReference type="InterPro" id="IPR026350">
    <property type="entry name" value="GxxExxY"/>
</dbReference>
<accession>A0A7X1AV32</accession>
<proteinExistence type="predicted"/>
<dbReference type="RefSeq" id="WP_185691313.1">
    <property type="nucleotide sequence ID" value="NZ_JACHVA010000023.1"/>
</dbReference>
<dbReference type="AlphaFoldDB" id="A0A7X1AV32"/>
<protein>
    <submittedName>
        <fullName evidence="1">Uncharacterized protein</fullName>
    </submittedName>
</protein>
<dbReference type="Pfam" id="PF13366">
    <property type="entry name" value="PDDEXK_3"/>
    <property type="match status" value="1"/>
</dbReference>
<dbReference type="EMBL" id="JACHVA010000023">
    <property type="protein sequence ID" value="MBC2600565.1"/>
    <property type="molecule type" value="Genomic_DNA"/>
</dbReference>
<keyword evidence="2" id="KW-1185">Reference proteome</keyword>
<evidence type="ECO:0000313" key="1">
    <source>
        <dbReference type="EMBL" id="MBC2600565.1"/>
    </source>
</evidence>
<dbReference type="Proteomes" id="UP000525652">
    <property type="component" value="Unassembled WGS sequence"/>
</dbReference>
<reference evidence="1 2" key="1">
    <citation type="submission" date="2020-07" db="EMBL/GenBank/DDBJ databases">
        <authorList>
            <person name="Feng X."/>
        </authorList>
    </citation>
    <scope>NUCLEOTIDE SEQUENCE [LARGE SCALE GENOMIC DNA]</scope>
    <source>
        <strain evidence="1 2">JCM14086</strain>
    </source>
</reference>
<comment type="caution">
    <text evidence="1">The sequence shown here is derived from an EMBL/GenBank/DDBJ whole genome shotgun (WGS) entry which is preliminary data.</text>
</comment>
<organism evidence="1 2">
    <name type="scientific">Puniceicoccus vermicola</name>
    <dbReference type="NCBI Taxonomy" id="388746"/>
    <lineage>
        <taxon>Bacteria</taxon>
        <taxon>Pseudomonadati</taxon>
        <taxon>Verrucomicrobiota</taxon>
        <taxon>Opitutia</taxon>
        <taxon>Puniceicoccales</taxon>
        <taxon>Puniceicoccaceae</taxon>
        <taxon>Puniceicoccus</taxon>
    </lineage>
</organism>
<evidence type="ECO:0000313" key="2">
    <source>
        <dbReference type="Proteomes" id="UP000525652"/>
    </source>
</evidence>
<name>A0A7X1AV32_9BACT</name>
<sequence length="65" mass="7347">MLESSFPGCLSRELELAGIGHECEAPLPIEYKGISLECGYRVDNFNSETHYCPVRKSLKLSWLDN</sequence>